<dbReference type="SUPFAM" id="SSF57701">
    <property type="entry name" value="Zn2/Cys6 DNA-binding domain"/>
    <property type="match status" value="1"/>
</dbReference>
<organism evidence="8 9">
    <name type="scientific">Verticillium dahliae</name>
    <name type="common">Verticillium wilt</name>
    <dbReference type="NCBI Taxonomy" id="27337"/>
    <lineage>
        <taxon>Eukaryota</taxon>
        <taxon>Fungi</taxon>
        <taxon>Dikarya</taxon>
        <taxon>Ascomycota</taxon>
        <taxon>Pezizomycotina</taxon>
        <taxon>Sordariomycetes</taxon>
        <taxon>Hypocreomycetidae</taxon>
        <taxon>Glomerellales</taxon>
        <taxon>Plectosphaerellaceae</taxon>
        <taxon>Verticillium</taxon>
    </lineage>
</organism>
<evidence type="ECO:0000256" key="3">
    <source>
        <dbReference type="ARBA" id="ARBA00023015"/>
    </source>
</evidence>
<dbReference type="GO" id="GO:0008270">
    <property type="term" value="F:zinc ion binding"/>
    <property type="evidence" value="ECO:0007669"/>
    <property type="project" value="InterPro"/>
</dbReference>
<dbReference type="PANTHER" id="PTHR47338">
    <property type="entry name" value="ZN(II)2CYS6 TRANSCRIPTION FACTOR (EUROFUNG)-RELATED"/>
    <property type="match status" value="1"/>
</dbReference>
<evidence type="ECO:0000256" key="5">
    <source>
        <dbReference type="ARBA" id="ARBA00023242"/>
    </source>
</evidence>
<evidence type="ECO:0000313" key="8">
    <source>
        <dbReference type="EMBL" id="RXG42991.1"/>
    </source>
</evidence>
<dbReference type="GO" id="GO:0000981">
    <property type="term" value="F:DNA-binding transcription factor activity, RNA polymerase II-specific"/>
    <property type="evidence" value="ECO:0007669"/>
    <property type="project" value="InterPro"/>
</dbReference>
<evidence type="ECO:0000259" key="7">
    <source>
        <dbReference type="PROSITE" id="PS50048"/>
    </source>
</evidence>
<gene>
    <name evidence="8" type="ORF">VDGE_30625</name>
</gene>
<sequence length="95" mass="10596">MTDEPNENHSDAANEGNDDNSANAFEGGLACNGCRRRKLRCSREVPTCQQCRKISSDCVYETKRVKPGLKPGAVEMLQRRLDALEKVIEQQDAVE</sequence>
<dbReference type="Gene3D" id="4.10.240.10">
    <property type="entry name" value="Zn(2)-C6 fungal-type DNA-binding domain"/>
    <property type="match status" value="1"/>
</dbReference>
<evidence type="ECO:0000256" key="6">
    <source>
        <dbReference type="SAM" id="MobiDB-lite"/>
    </source>
</evidence>
<evidence type="ECO:0000256" key="1">
    <source>
        <dbReference type="ARBA" id="ARBA00004123"/>
    </source>
</evidence>
<dbReference type="PROSITE" id="PS50048">
    <property type="entry name" value="ZN2_CY6_FUNGAL_2"/>
    <property type="match status" value="1"/>
</dbReference>
<evidence type="ECO:0000313" key="9">
    <source>
        <dbReference type="Proteomes" id="UP000288725"/>
    </source>
</evidence>
<dbReference type="PANTHER" id="PTHR47338:SF23">
    <property type="entry name" value="ZN(II)2CYS6 TRANSCRIPTION FACTOR (EUROFUNG)"/>
    <property type="match status" value="1"/>
</dbReference>
<dbReference type="InterPro" id="IPR050815">
    <property type="entry name" value="TF_fung"/>
</dbReference>
<feature type="compositionally biased region" description="Basic and acidic residues" evidence="6">
    <location>
        <begin position="1"/>
        <end position="12"/>
    </location>
</feature>
<evidence type="ECO:0000256" key="2">
    <source>
        <dbReference type="ARBA" id="ARBA00022723"/>
    </source>
</evidence>
<keyword evidence="4" id="KW-0804">Transcription</keyword>
<comment type="subcellular location">
    <subcellularLocation>
        <location evidence="1">Nucleus</location>
    </subcellularLocation>
</comment>
<name>A0A444RP33_VERDA</name>
<dbReference type="InterPro" id="IPR036864">
    <property type="entry name" value="Zn2-C6_fun-type_DNA-bd_sf"/>
</dbReference>
<dbReference type="EMBL" id="RSDZ01000119">
    <property type="protein sequence ID" value="RXG42991.1"/>
    <property type="molecule type" value="Genomic_DNA"/>
</dbReference>
<accession>A0A444RP33</accession>
<proteinExistence type="predicted"/>
<dbReference type="GO" id="GO:0005634">
    <property type="term" value="C:nucleus"/>
    <property type="evidence" value="ECO:0007669"/>
    <property type="project" value="UniProtKB-SubCell"/>
</dbReference>
<keyword evidence="2" id="KW-0479">Metal-binding</keyword>
<dbReference type="InterPro" id="IPR001138">
    <property type="entry name" value="Zn2Cys6_DnaBD"/>
</dbReference>
<keyword evidence="5" id="KW-0539">Nucleus</keyword>
<comment type="caution">
    <text evidence="8">The sequence shown here is derived from an EMBL/GenBank/DDBJ whole genome shotgun (WGS) entry which is preliminary data.</text>
</comment>
<feature type="domain" description="Zn(2)-C6 fungal-type" evidence="7">
    <location>
        <begin position="30"/>
        <end position="60"/>
    </location>
</feature>
<reference evidence="8 9" key="1">
    <citation type="submission" date="2018-12" db="EMBL/GenBank/DDBJ databases">
        <title>Genome of Verticillium dahliae isolate Getta Getta.</title>
        <authorList>
            <person name="Gardiner D.M."/>
        </authorList>
    </citation>
    <scope>NUCLEOTIDE SEQUENCE [LARGE SCALE GENOMIC DNA]</scope>
    <source>
        <strain evidence="8 9">Getta Getta</strain>
    </source>
</reference>
<dbReference type="CDD" id="cd00067">
    <property type="entry name" value="GAL4"/>
    <property type="match status" value="1"/>
</dbReference>
<dbReference type="Proteomes" id="UP000288725">
    <property type="component" value="Chromosome 7"/>
</dbReference>
<protein>
    <recommendedName>
        <fullName evidence="7">Zn(2)-C6 fungal-type domain-containing protein</fullName>
    </recommendedName>
</protein>
<dbReference type="SMART" id="SM00066">
    <property type="entry name" value="GAL4"/>
    <property type="match status" value="1"/>
</dbReference>
<dbReference type="AlphaFoldDB" id="A0A444RP33"/>
<feature type="region of interest" description="Disordered" evidence="6">
    <location>
        <begin position="1"/>
        <end position="22"/>
    </location>
</feature>
<dbReference type="PROSITE" id="PS00463">
    <property type="entry name" value="ZN2_CY6_FUNGAL_1"/>
    <property type="match status" value="1"/>
</dbReference>
<dbReference type="Pfam" id="PF00172">
    <property type="entry name" value="Zn_clus"/>
    <property type="match status" value="1"/>
</dbReference>
<keyword evidence="3" id="KW-0805">Transcription regulation</keyword>
<evidence type="ECO:0000256" key="4">
    <source>
        <dbReference type="ARBA" id="ARBA00023163"/>
    </source>
</evidence>